<feature type="transmembrane region" description="Helical" evidence="2">
    <location>
        <begin position="29"/>
        <end position="52"/>
    </location>
</feature>
<feature type="region of interest" description="Disordered" evidence="1">
    <location>
        <begin position="71"/>
        <end position="91"/>
    </location>
</feature>
<protein>
    <recommendedName>
        <fullName evidence="5">DUF3040 domain-containing protein</fullName>
    </recommendedName>
</protein>
<proteinExistence type="predicted"/>
<name>A0ABS4TFZ0_9PSEU</name>
<evidence type="ECO:0000256" key="2">
    <source>
        <dbReference type="SAM" id="Phobius"/>
    </source>
</evidence>
<dbReference type="EMBL" id="JAGINW010000001">
    <property type="protein sequence ID" value="MBP2323343.1"/>
    <property type="molecule type" value="Genomic_DNA"/>
</dbReference>
<evidence type="ECO:0000256" key="1">
    <source>
        <dbReference type="SAM" id="MobiDB-lite"/>
    </source>
</evidence>
<organism evidence="3 4">
    <name type="scientific">Kibdelosporangium banguiense</name>
    <dbReference type="NCBI Taxonomy" id="1365924"/>
    <lineage>
        <taxon>Bacteria</taxon>
        <taxon>Bacillati</taxon>
        <taxon>Actinomycetota</taxon>
        <taxon>Actinomycetes</taxon>
        <taxon>Pseudonocardiales</taxon>
        <taxon>Pseudonocardiaceae</taxon>
        <taxon>Kibdelosporangium</taxon>
    </lineage>
</organism>
<keyword evidence="2" id="KW-0812">Transmembrane</keyword>
<sequence length="91" mass="9600">MRHMLDLVAKFRLFYAPTREPLRRRVHTTLLAIAALAVTAGLIAGSTVAALIGPLALLLAVPAVEKVRAQVTPAASPPGKHAAPEVTDDSR</sequence>
<comment type="caution">
    <text evidence="3">The sequence shown here is derived from an EMBL/GenBank/DDBJ whole genome shotgun (WGS) entry which is preliminary data.</text>
</comment>
<gene>
    <name evidence="3" type="ORF">JOF56_003728</name>
</gene>
<evidence type="ECO:0008006" key="5">
    <source>
        <dbReference type="Google" id="ProtNLM"/>
    </source>
</evidence>
<dbReference type="Proteomes" id="UP001519332">
    <property type="component" value="Unassembled WGS sequence"/>
</dbReference>
<evidence type="ECO:0000313" key="4">
    <source>
        <dbReference type="Proteomes" id="UP001519332"/>
    </source>
</evidence>
<evidence type="ECO:0000313" key="3">
    <source>
        <dbReference type="EMBL" id="MBP2323343.1"/>
    </source>
</evidence>
<keyword evidence="2" id="KW-0472">Membrane</keyword>
<keyword evidence="4" id="KW-1185">Reference proteome</keyword>
<keyword evidence="2" id="KW-1133">Transmembrane helix</keyword>
<dbReference type="RefSeq" id="WP_209639593.1">
    <property type="nucleotide sequence ID" value="NZ_JAGINW010000001.1"/>
</dbReference>
<accession>A0ABS4TFZ0</accession>
<reference evidence="3 4" key="1">
    <citation type="submission" date="2021-03" db="EMBL/GenBank/DDBJ databases">
        <title>Sequencing the genomes of 1000 actinobacteria strains.</title>
        <authorList>
            <person name="Klenk H.-P."/>
        </authorList>
    </citation>
    <scope>NUCLEOTIDE SEQUENCE [LARGE SCALE GENOMIC DNA]</scope>
    <source>
        <strain evidence="3 4">DSM 46670</strain>
    </source>
</reference>